<accession>A0A7V8NP03</accession>
<dbReference type="AlphaFoldDB" id="A0A7V8NP03"/>
<reference evidence="1" key="1">
    <citation type="submission" date="2020-06" db="EMBL/GenBank/DDBJ databases">
        <title>Legume-microbial interactions unlock mineral nutrients during tropical forest succession.</title>
        <authorList>
            <person name="Epihov D.Z."/>
        </authorList>
    </citation>
    <scope>NUCLEOTIDE SEQUENCE [LARGE SCALE GENOMIC DNA]</scope>
    <source>
        <strain evidence="1">Pan2503</strain>
    </source>
</reference>
<proteinExistence type="predicted"/>
<evidence type="ECO:0000313" key="1">
    <source>
        <dbReference type="EMBL" id="MBA0084535.1"/>
    </source>
</evidence>
<sequence length="112" mass="12708">MRGTTSLSGEVYTASVDRNLSGHAFMAVRQAMLGKKDLSFAALNRALRLAREDPSLIFDAALVHIQFDDRDDTLRLLAKCRVNGFPQAKIRDYPNFQTLHSDPKFQQLLRTR</sequence>
<organism evidence="1 2">
    <name type="scientific">Candidatus Acidiferrum panamense</name>
    <dbReference type="NCBI Taxonomy" id="2741543"/>
    <lineage>
        <taxon>Bacteria</taxon>
        <taxon>Pseudomonadati</taxon>
        <taxon>Acidobacteriota</taxon>
        <taxon>Terriglobia</taxon>
        <taxon>Candidatus Acidiferrales</taxon>
        <taxon>Candidatus Acidiferrum</taxon>
    </lineage>
</organism>
<dbReference type="Proteomes" id="UP000567293">
    <property type="component" value="Unassembled WGS sequence"/>
</dbReference>
<name>A0A7V8NP03_9BACT</name>
<evidence type="ECO:0000313" key="2">
    <source>
        <dbReference type="Proteomes" id="UP000567293"/>
    </source>
</evidence>
<dbReference type="EMBL" id="JACDQQ010000599">
    <property type="protein sequence ID" value="MBA0084535.1"/>
    <property type="molecule type" value="Genomic_DNA"/>
</dbReference>
<comment type="caution">
    <text evidence="1">The sequence shown here is derived from an EMBL/GenBank/DDBJ whole genome shotgun (WGS) entry which is preliminary data.</text>
</comment>
<gene>
    <name evidence="1" type="ORF">HRJ53_06040</name>
</gene>
<protein>
    <submittedName>
        <fullName evidence="1">Uncharacterized protein</fullName>
    </submittedName>
</protein>
<keyword evidence="2" id="KW-1185">Reference proteome</keyword>